<dbReference type="AlphaFoldDB" id="A0A8J4G287"/>
<evidence type="ECO:0000313" key="3">
    <source>
        <dbReference type="Proteomes" id="UP000722791"/>
    </source>
</evidence>
<evidence type="ECO:0000313" key="2">
    <source>
        <dbReference type="EMBL" id="GIL95774.1"/>
    </source>
</evidence>
<gene>
    <name evidence="2" type="ORF">Vretimale_1708</name>
</gene>
<organism evidence="2 3">
    <name type="scientific">Volvox reticuliferus</name>
    <dbReference type="NCBI Taxonomy" id="1737510"/>
    <lineage>
        <taxon>Eukaryota</taxon>
        <taxon>Viridiplantae</taxon>
        <taxon>Chlorophyta</taxon>
        <taxon>core chlorophytes</taxon>
        <taxon>Chlorophyceae</taxon>
        <taxon>CS clade</taxon>
        <taxon>Chlamydomonadales</taxon>
        <taxon>Volvocaceae</taxon>
        <taxon>Volvox</taxon>
    </lineage>
</organism>
<dbReference type="Proteomes" id="UP000722791">
    <property type="component" value="Unassembled WGS sequence"/>
</dbReference>
<feature type="non-terminal residue" evidence="2">
    <location>
        <position position="194"/>
    </location>
</feature>
<dbReference type="InterPro" id="IPR046347">
    <property type="entry name" value="bZIP_sf"/>
</dbReference>
<evidence type="ECO:0008006" key="4">
    <source>
        <dbReference type="Google" id="ProtNLM"/>
    </source>
</evidence>
<feature type="compositionally biased region" description="Low complexity" evidence="1">
    <location>
        <begin position="152"/>
        <end position="164"/>
    </location>
</feature>
<reference evidence="2" key="1">
    <citation type="journal article" date="2021" name="Proc. Natl. Acad. Sci. U.S.A.">
        <title>Three genomes in the algal genus Volvox reveal the fate of a haploid sex-determining region after a transition to homothallism.</title>
        <authorList>
            <person name="Yamamoto K."/>
            <person name="Hamaji T."/>
            <person name="Kawai-Toyooka H."/>
            <person name="Matsuzaki R."/>
            <person name="Takahashi F."/>
            <person name="Nishimura Y."/>
            <person name="Kawachi M."/>
            <person name="Noguchi H."/>
            <person name="Minakuchi Y."/>
            <person name="Umen J.G."/>
            <person name="Toyoda A."/>
            <person name="Nozaki H."/>
        </authorList>
    </citation>
    <scope>NUCLEOTIDE SEQUENCE</scope>
    <source>
        <strain evidence="2">NIES-3785</strain>
    </source>
</reference>
<comment type="caution">
    <text evidence="2">The sequence shown here is derived from an EMBL/GenBank/DDBJ whole genome shotgun (WGS) entry which is preliminary data.</text>
</comment>
<dbReference type="SUPFAM" id="SSF57959">
    <property type="entry name" value="Leucine zipper domain"/>
    <property type="match status" value="1"/>
</dbReference>
<feature type="region of interest" description="Disordered" evidence="1">
    <location>
        <begin position="102"/>
        <end position="194"/>
    </location>
</feature>
<evidence type="ECO:0000256" key="1">
    <source>
        <dbReference type="SAM" id="MobiDB-lite"/>
    </source>
</evidence>
<sequence length="194" mass="22259">EGNRVRNRMAQRMHRKRQRERIQQLESKVSGHELMIGQLVYAIQAYQAQLRKLCEQEGRIWRDSPGLQALLVAAQAQLQQAPCPPAGEAWCQTKMQQQQQSAAQTHQESLQIEGCPQPPHELQKQEHTPLAQQLEEEHGRAEKQGQPLPGTQQWDHQQEQPQEQIPRRRGHGNTRPLSCVDKETELAQEVGSKI</sequence>
<dbReference type="Gene3D" id="1.20.5.170">
    <property type="match status" value="1"/>
</dbReference>
<feature type="compositionally biased region" description="Basic residues" evidence="1">
    <location>
        <begin position="1"/>
        <end position="19"/>
    </location>
</feature>
<name>A0A8J4G287_9CHLO</name>
<accession>A0A8J4G287</accession>
<protein>
    <recommendedName>
        <fullName evidence="4">BZIP domain-containing protein</fullName>
    </recommendedName>
</protein>
<proteinExistence type="predicted"/>
<dbReference type="GO" id="GO:0003700">
    <property type="term" value="F:DNA-binding transcription factor activity"/>
    <property type="evidence" value="ECO:0007669"/>
    <property type="project" value="InterPro"/>
</dbReference>
<dbReference type="CDD" id="cd14688">
    <property type="entry name" value="bZIP_YAP"/>
    <property type="match status" value="1"/>
</dbReference>
<feature type="region of interest" description="Disordered" evidence="1">
    <location>
        <begin position="1"/>
        <end position="22"/>
    </location>
</feature>
<dbReference type="EMBL" id="BNCQ01000002">
    <property type="protein sequence ID" value="GIL95774.1"/>
    <property type="molecule type" value="Genomic_DNA"/>
</dbReference>